<organism evidence="1 2">
    <name type="scientific">Cryobacterium lactosi</name>
    <dbReference type="NCBI Taxonomy" id="1259202"/>
    <lineage>
        <taxon>Bacteria</taxon>
        <taxon>Bacillati</taxon>
        <taxon>Actinomycetota</taxon>
        <taxon>Actinomycetes</taxon>
        <taxon>Micrococcales</taxon>
        <taxon>Microbacteriaceae</taxon>
        <taxon>Cryobacterium</taxon>
    </lineage>
</organism>
<dbReference type="InterPro" id="IPR023833">
    <property type="entry name" value="Signal_pept_SipW-depend-type"/>
</dbReference>
<evidence type="ECO:0000313" key="2">
    <source>
        <dbReference type="Proteomes" id="UP000298468"/>
    </source>
</evidence>
<accession>A0A4R9BIK1</accession>
<keyword evidence="2" id="KW-1185">Reference proteome</keyword>
<dbReference type="AlphaFoldDB" id="A0A4R9BIK1"/>
<dbReference type="NCBIfam" id="TIGR04088">
    <property type="entry name" value="cognate_SipW"/>
    <property type="match status" value="1"/>
</dbReference>
<dbReference type="NCBIfam" id="TIGR04089">
    <property type="entry name" value="exp_by_SipW_III"/>
    <property type="match status" value="1"/>
</dbReference>
<gene>
    <name evidence="1" type="ORF">E3T61_18010</name>
</gene>
<dbReference type="OrthoDB" id="4466954at2"/>
<evidence type="ECO:0000313" key="1">
    <source>
        <dbReference type="EMBL" id="TFD85449.1"/>
    </source>
</evidence>
<dbReference type="Proteomes" id="UP000298468">
    <property type="component" value="Unassembled WGS sequence"/>
</dbReference>
<protein>
    <submittedName>
        <fullName evidence="1">Alternate-type signal peptide domain-containing protein</fullName>
    </submittedName>
</protein>
<dbReference type="EMBL" id="SOHM01000036">
    <property type="protein sequence ID" value="TFD85449.1"/>
    <property type="molecule type" value="Genomic_DNA"/>
</dbReference>
<comment type="caution">
    <text evidence="1">The sequence shown here is derived from an EMBL/GenBank/DDBJ whole genome shotgun (WGS) entry which is preliminary data.</text>
</comment>
<dbReference type="InterPro" id="IPR024006">
    <property type="entry name" value="Alt_signal_exp_actinobact"/>
</dbReference>
<dbReference type="RefSeq" id="WP_134642233.1">
    <property type="nucleotide sequence ID" value="NZ_SOHM01000036.1"/>
</dbReference>
<sequence>MNKFLKGGIAGAVGIVLLLGGAGTFALWNSSANTDAGTIAAGNLSVVASSTAGSWTVNGSTSRATMTGYKVVPGDVLVYSKTMSIIATGDNLVATLGITPASILATSTSAPADVALAAYLTKTATLTATGTGISTGSAPYTVTAGAAGVSQDISVAVTITFPKSTTAGFENDTKLGSVNLNALAVTLTQK</sequence>
<reference evidence="1 2" key="1">
    <citation type="submission" date="2019-03" db="EMBL/GenBank/DDBJ databases">
        <title>Genomics of glacier-inhabiting Cryobacterium strains.</title>
        <authorList>
            <person name="Liu Q."/>
            <person name="Xin Y.-H."/>
        </authorList>
    </citation>
    <scope>NUCLEOTIDE SEQUENCE [LARGE SCALE GENOMIC DNA]</scope>
    <source>
        <strain evidence="1 2">Sr59</strain>
    </source>
</reference>
<proteinExistence type="predicted"/>
<name>A0A4R9BIK1_9MICO</name>